<comment type="caution">
    <text evidence="2">The sequence shown here is derived from an EMBL/GenBank/DDBJ whole genome shotgun (WGS) entry which is preliminary data.</text>
</comment>
<feature type="transmembrane region" description="Helical" evidence="1">
    <location>
        <begin position="57"/>
        <end position="79"/>
    </location>
</feature>
<dbReference type="AlphaFoldDB" id="A0A7C4EL39"/>
<keyword evidence="1" id="KW-0812">Transmembrane</keyword>
<protein>
    <submittedName>
        <fullName evidence="2">DUF3147 domain-containing protein</fullName>
    </submittedName>
</protein>
<sequence length="112" mass="12350">MEIKYIFYFLVGGIVVSTVTYFASHSKGLIAAFFANLPVITFVTFLTIYFESGRDAVILYAKSLLIMLLPWLIYIFAVVLLGSKIGVPVSLITGLIGYLIFAFLIIKIKTGG</sequence>
<evidence type="ECO:0000313" key="2">
    <source>
        <dbReference type="EMBL" id="HGH00020.1"/>
    </source>
</evidence>
<name>A0A7C4EL39_9BACT</name>
<keyword evidence="1" id="KW-1133">Transmembrane helix</keyword>
<accession>A0A7C4EL39</accession>
<proteinExistence type="predicted"/>
<evidence type="ECO:0000256" key="1">
    <source>
        <dbReference type="SAM" id="Phobius"/>
    </source>
</evidence>
<reference evidence="2" key="1">
    <citation type="journal article" date="2020" name="mSystems">
        <title>Genome- and Community-Level Interaction Insights into Carbon Utilization and Element Cycling Functions of Hydrothermarchaeota in Hydrothermal Sediment.</title>
        <authorList>
            <person name="Zhou Z."/>
            <person name="Liu Y."/>
            <person name="Xu W."/>
            <person name="Pan J."/>
            <person name="Luo Z.H."/>
            <person name="Li M."/>
        </authorList>
    </citation>
    <scope>NUCLEOTIDE SEQUENCE [LARGE SCALE GENOMIC DNA]</scope>
    <source>
        <strain evidence="2">SpSt-788</strain>
    </source>
</reference>
<keyword evidence="1" id="KW-0472">Membrane</keyword>
<feature type="transmembrane region" description="Helical" evidence="1">
    <location>
        <begin position="5"/>
        <end position="23"/>
    </location>
</feature>
<gene>
    <name evidence="2" type="ORF">ENV75_06210</name>
</gene>
<dbReference type="EMBL" id="DTHO01000066">
    <property type="protein sequence ID" value="HGH00020.1"/>
    <property type="molecule type" value="Genomic_DNA"/>
</dbReference>
<organism evidence="2">
    <name type="scientific">Thermodesulfovibrio aggregans</name>
    <dbReference type="NCBI Taxonomy" id="86166"/>
    <lineage>
        <taxon>Bacteria</taxon>
        <taxon>Pseudomonadati</taxon>
        <taxon>Nitrospirota</taxon>
        <taxon>Thermodesulfovibrionia</taxon>
        <taxon>Thermodesulfovibrionales</taxon>
        <taxon>Thermodesulfovibrionaceae</taxon>
        <taxon>Thermodesulfovibrio</taxon>
    </lineage>
</organism>
<feature type="transmembrane region" description="Helical" evidence="1">
    <location>
        <begin position="85"/>
        <end position="106"/>
    </location>
</feature>
<feature type="transmembrane region" description="Helical" evidence="1">
    <location>
        <begin position="29"/>
        <end position="50"/>
    </location>
</feature>